<dbReference type="EMBL" id="JARJLR010000250">
    <property type="protein sequence ID" value="MDF3843088.1"/>
    <property type="molecule type" value="Genomic_DNA"/>
</dbReference>
<comment type="caution">
    <text evidence="1">The sequence shown here is derived from an EMBL/GenBank/DDBJ whole genome shotgun (WGS) entry which is preliminary data.</text>
</comment>
<dbReference type="Proteomes" id="UP001220662">
    <property type="component" value="Unassembled WGS sequence"/>
</dbReference>
<keyword evidence="1" id="KW-0489">Methyltransferase</keyword>
<dbReference type="CDD" id="cd02440">
    <property type="entry name" value="AdoMet_MTases"/>
    <property type="match status" value="1"/>
</dbReference>
<dbReference type="GO" id="GO:0032259">
    <property type="term" value="P:methylation"/>
    <property type="evidence" value="ECO:0007669"/>
    <property type="project" value="UniProtKB-KW"/>
</dbReference>
<reference evidence="1" key="1">
    <citation type="submission" date="2023-03" db="EMBL/GenBank/DDBJ databases">
        <title>Draft assemblies of triclosan tolerant bacteria isolated from returned activated sludge.</title>
        <authorList>
            <person name="Van Hamelsveld S."/>
        </authorList>
    </citation>
    <scope>NUCLEOTIDE SEQUENCE</scope>
    <source>
        <strain evidence="1">GW210015_S63</strain>
    </source>
</reference>
<keyword evidence="1" id="KW-0808">Transferase</keyword>
<accession>A0AAW6P6I8</accession>
<protein>
    <submittedName>
        <fullName evidence="1">Class I SAM-dependent methyltransferase</fullName>
    </submittedName>
</protein>
<dbReference type="GO" id="GO:0008168">
    <property type="term" value="F:methyltransferase activity"/>
    <property type="evidence" value="ECO:0007669"/>
    <property type="project" value="UniProtKB-KW"/>
</dbReference>
<dbReference type="AlphaFoldDB" id="A0AAW6P6I8"/>
<dbReference type="InterPro" id="IPR029063">
    <property type="entry name" value="SAM-dependent_MTases_sf"/>
</dbReference>
<organism evidence="1 2">
    <name type="scientific">Pseudomonas citronellolis</name>
    <dbReference type="NCBI Taxonomy" id="53408"/>
    <lineage>
        <taxon>Bacteria</taxon>
        <taxon>Pseudomonadati</taxon>
        <taxon>Pseudomonadota</taxon>
        <taxon>Gammaproteobacteria</taxon>
        <taxon>Pseudomonadales</taxon>
        <taxon>Pseudomonadaceae</taxon>
        <taxon>Pseudomonas</taxon>
    </lineage>
</organism>
<evidence type="ECO:0000313" key="1">
    <source>
        <dbReference type="EMBL" id="MDF3843088.1"/>
    </source>
</evidence>
<gene>
    <name evidence="1" type="ORF">P3W55_15350</name>
</gene>
<dbReference type="Gene3D" id="3.40.50.150">
    <property type="entry name" value="Vaccinia Virus protein VP39"/>
    <property type="match status" value="1"/>
</dbReference>
<evidence type="ECO:0000313" key="2">
    <source>
        <dbReference type="Proteomes" id="UP001220662"/>
    </source>
</evidence>
<dbReference type="RefSeq" id="WP_269961896.1">
    <property type="nucleotide sequence ID" value="NZ_CP034688.1"/>
</dbReference>
<name>A0AAW6P6I8_9PSED</name>
<dbReference type="Pfam" id="PF13489">
    <property type="entry name" value="Methyltransf_23"/>
    <property type="match status" value="1"/>
</dbReference>
<sequence length="238" mass="26764">MDLKETDILGEHIADHWYYRSKRAAVQQFLGDIRPSSILDVGAGSGFFSRALLAEGSAGEAWCVDISYSADSDASEAGKPIRFRRSVDRLDSDLVLLMDVLEHVDDDVGLLRHYVEKVPHGAHFLISVPAFQFLWSDHDVFLEHKRRYRLTDIERVAEQAGLEVLKGAYYFGGVFPIAATLRLFERLRGDAVRQPRSQLKRHNGVVNAALQALSMVELPVLRFNRVAGLTAFCLARRP</sequence>
<proteinExistence type="predicted"/>
<dbReference type="SUPFAM" id="SSF53335">
    <property type="entry name" value="S-adenosyl-L-methionine-dependent methyltransferases"/>
    <property type="match status" value="1"/>
</dbReference>